<evidence type="ECO:0000256" key="1">
    <source>
        <dbReference type="SAM" id="Coils"/>
    </source>
</evidence>
<keyword evidence="3" id="KW-1185">Reference proteome</keyword>
<proteinExistence type="predicted"/>
<dbReference type="AlphaFoldDB" id="A0A9Y2AIR1"/>
<evidence type="ECO:0000313" key="3">
    <source>
        <dbReference type="Proteomes" id="UP001243623"/>
    </source>
</evidence>
<dbReference type="KEGG" id="sgbi:P3F81_00685"/>
<dbReference type="Gene3D" id="1.25.40.10">
    <property type="entry name" value="Tetratricopeptide repeat domain"/>
    <property type="match status" value="1"/>
</dbReference>
<reference evidence="2" key="1">
    <citation type="submission" date="2023-03" db="EMBL/GenBank/DDBJ databases">
        <title>Selenobaculum gbiensis gen. nov. sp. nov., a new bacterium isolated from the gut microbiota of IBD patient.</title>
        <authorList>
            <person name="Yeo S."/>
            <person name="Park H."/>
            <person name="Huh C.S."/>
        </authorList>
    </citation>
    <scope>NUCLEOTIDE SEQUENCE</scope>
    <source>
        <strain evidence="2">ICN-92133</strain>
    </source>
</reference>
<dbReference type="RefSeq" id="WP_147667318.1">
    <property type="nucleotide sequence ID" value="NZ_CP120678.1"/>
</dbReference>
<dbReference type="Pfam" id="PF09986">
    <property type="entry name" value="DUF2225"/>
    <property type="match status" value="1"/>
</dbReference>
<feature type="coiled-coil region" evidence="1">
    <location>
        <begin position="128"/>
        <end position="155"/>
    </location>
</feature>
<dbReference type="EMBL" id="CP120678">
    <property type="protein sequence ID" value="WIW70874.1"/>
    <property type="molecule type" value="Genomic_DNA"/>
</dbReference>
<organism evidence="2 3">
    <name type="scientific">Selenobaculum gibii</name>
    <dbReference type="NCBI Taxonomy" id="3054208"/>
    <lineage>
        <taxon>Bacteria</taxon>
        <taxon>Bacillati</taxon>
        <taxon>Bacillota</taxon>
        <taxon>Negativicutes</taxon>
        <taxon>Selenomonadales</taxon>
        <taxon>Selenomonadaceae</taxon>
        <taxon>Selenobaculum</taxon>
    </lineage>
</organism>
<dbReference type="InterPro" id="IPR011990">
    <property type="entry name" value="TPR-like_helical_dom_sf"/>
</dbReference>
<keyword evidence="1" id="KW-0175">Coiled coil</keyword>
<sequence>MSIGYTYVSEEECPICCYSMPVTKLRSRMIKIKQDSDFCAYYKDFNPYYYTIWICPHCGYASDTNHFKEIKEREKDRVAEFLMARQIRIPHTEFRTREQAITAFKLAIYIADLAKAPASRMAGLYLKLAWLYREVEDKENENQLLELALKAYDRALITERFPIGSLTDNAVIYLIGDLHRRLGEIEKATQYLSRIIGDKTARSEYKIYKLARDVWQDMRDEKG</sequence>
<gene>
    <name evidence="2" type="ORF">P3F81_00685</name>
</gene>
<evidence type="ECO:0000313" key="2">
    <source>
        <dbReference type="EMBL" id="WIW70874.1"/>
    </source>
</evidence>
<protein>
    <submittedName>
        <fullName evidence="2">DUF2225 domain-containing protein</fullName>
    </submittedName>
</protein>
<name>A0A9Y2AIR1_9FIRM</name>
<dbReference type="InterPro" id="IPR018708">
    <property type="entry name" value="DUF2225"/>
</dbReference>
<dbReference type="Proteomes" id="UP001243623">
    <property type="component" value="Chromosome"/>
</dbReference>
<accession>A0A9Y2AIR1</accession>